<evidence type="ECO:0000256" key="4">
    <source>
        <dbReference type="ARBA" id="ARBA00061114"/>
    </source>
</evidence>
<evidence type="ECO:0000313" key="8">
    <source>
        <dbReference type="Proteomes" id="UP000694567"/>
    </source>
</evidence>
<dbReference type="InterPro" id="IPR036390">
    <property type="entry name" value="WH_DNA-bd_sf"/>
</dbReference>
<organism evidence="7 8">
    <name type="scientific">Bubo bubo</name>
    <name type="common">Eurasian eagle-owl</name>
    <name type="synonym">Strix bubo</name>
    <dbReference type="NCBI Taxonomy" id="30461"/>
    <lineage>
        <taxon>Eukaryota</taxon>
        <taxon>Metazoa</taxon>
        <taxon>Chordata</taxon>
        <taxon>Craniata</taxon>
        <taxon>Vertebrata</taxon>
        <taxon>Euteleostomi</taxon>
        <taxon>Archelosauria</taxon>
        <taxon>Archosauria</taxon>
        <taxon>Dinosauria</taxon>
        <taxon>Saurischia</taxon>
        <taxon>Theropoda</taxon>
        <taxon>Coelurosauria</taxon>
        <taxon>Aves</taxon>
        <taxon>Neognathae</taxon>
        <taxon>Neoaves</taxon>
        <taxon>Telluraves</taxon>
        <taxon>Strigiformes</taxon>
        <taxon>Strigidae</taxon>
        <taxon>Bubo</taxon>
    </lineage>
</organism>
<dbReference type="Proteomes" id="UP000694567">
    <property type="component" value="Unplaced"/>
</dbReference>
<feature type="domain" description="RFX-type winged-helix" evidence="6">
    <location>
        <begin position="146"/>
        <end position="220"/>
    </location>
</feature>
<dbReference type="GO" id="GO:0000978">
    <property type="term" value="F:RNA polymerase II cis-regulatory region sequence-specific DNA binding"/>
    <property type="evidence" value="ECO:0007669"/>
    <property type="project" value="TreeGrafter"/>
</dbReference>
<keyword evidence="2" id="KW-0238">DNA-binding</keyword>
<comment type="subcellular location">
    <subcellularLocation>
        <location evidence="1">Nucleus</location>
    </subcellularLocation>
</comment>
<evidence type="ECO:0000256" key="2">
    <source>
        <dbReference type="ARBA" id="ARBA00023125"/>
    </source>
</evidence>
<dbReference type="InterPro" id="IPR036388">
    <property type="entry name" value="WH-like_DNA-bd_sf"/>
</dbReference>
<dbReference type="PANTHER" id="PTHR12619:SF2">
    <property type="entry name" value="DNA-BINDING PROTEIN RFX7"/>
    <property type="match status" value="1"/>
</dbReference>
<dbReference type="Pfam" id="PF18326">
    <property type="entry name" value="RFX5_N"/>
    <property type="match status" value="1"/>
</dbReference>
<keyword evidence="5" id="KW-0732">Signal</keyword>
<keyword evidence="8" id="KW-1185">Reference proteome</keyword>
<feature type="signal peptide" evidence="5">
    <location>
        <begin position="1"/>
        <end position="31"/>
    </location>
</feature>
<dbReference type="InterPro" id="IPR003150">
    <property type="entry name" value="DNA-bd_RFX"/>
</dbReference>
<dbReference type="InterPro" id="IPR039779">
    <property type="entry name" value="RFX-like"/>
</dbReference>
<proteinExistence type="inferred from homology"/>
<sequence>MTGVGREPQFEVKFRCLVSLVSILLIAEVNSQVSLPVGPALFLSIPSGKGYIGNKTPVKEKRINCSPKAEFRLKKGSSESDSVLMMPHLVHCFCSIFLKEGPPQEVEKFTDLEKLYLYLQLPSGPNNGDKSDQISMSSSRAQQMHAFSWIRNTLEEHPETSLPKQEVYDEYKSYCDNLGYHPLSAADFGKIMKNVFPNMKARRLGTRGKSKYPFGLRKKAFVHMPTLPNLDFHKTGDGLQSADEEVVSAACRLVCEWAQKVLSQPFDTVLELARFLVKSHYIGTKSMAALTVMAGAPAAVVSSLVCDSPISPNEDPCLLKHFRPCK</sequence>
<reference evidence="7" key="2">
    <citation type="submission" date="2025-09" db="UniProtKB">
        <authorList>
            <consortium name="Ensembl"/>
        </authorList>
    </citation>
    <scope>IDENTIFICATION</scope>
</reference>
<dbReference type="PROSITE" id="PS51526">
    <property type="entry name" value="RFX_DBD"/>
    <property type="match status" value="1"/>
</dbReference>
<evidence type="ECO:0000256" key="1">
    <source>
        <dbReference type="ARBA" id="ARBA00004123"/>
    </source>
</evidence>
<dbReference type="SUPFAM" id="SSF46785">
    <property type="entry name" value="Winged helix' DNA-binding domain"/>
    <property type="match status" value="1"/>
</dbReference>
<evidence type="ECO:0000256" key="3">
    <source>
        <dbReference type="ARBA" id="ARBA00023242"/>
    </source>
</evidence>
<comment type="similarity">
    <text evidence="4">Belongs to the RFX family.</text>
</comment>
<evidence type="ECO:0000313" key="7">
    <source>
        <dbReference type="Ensembl" id="ENSBOBP00000003717.1"/>
    </source>
</evidence>
<feature type="chain" id="PRO_5034783589" description="RFX-type winged-helix domain-containing protein" evidence="5">
    <location>
        <begin position="32"/>
        <end position="326"/>
    </location>
</feature>
<name>A0A8C0EGW6_BUBBB</name>
<evidence type="ECO:0000256" key="5">
    <source>
        <dbReference type="SAM" id="SignalP"/>
    </source>
</evidence>
<dbReference type="PANTHER" id="PTHR12619">
    <property type="entry name" value="RFX TRANSCRIPTION FACTOR FAMILY"/>
    <property type="match status" value="1"/>
</dbReference>
<dbReference type="GO" id="GO:0000981">
    <property type="term" value="F:DNA-binding transcription factor activity, RNA polymerase II-specific"/>
    <property type="evidence" value="ECO:0007669"/>
    <property type="project" value="TreeGrafter"/>
</dbReference>
<evidence type="ECO:0000259" key="6">
    <source>
        <dbReference type="PROSITE" id="PS51526"/>
    </source>
</evidence>
<protein>
    <recommendedName>
        <fullName evidence="6">RFX-type winged-helix domain-containing protein</fullName>
    </recommendedName>
</protein>
<dbReference type="GO" id="GO:0005634">
    <property type="term" value="C:nucleus"/>
    <property type="evidence" value="ECO:0007669"/>
    <property type="project" value="UniProtKB-SubCell"/>
</dbReference>
<accession>A0A8C0EGW6</accession>
<keyword evidence="3" id="KW-0539">Nucleus</keyword>
<dbReference type="Gene3D" id="1.10.10.10">
    <property type="entry name" value="Winged helix-like DNA-binding domain superfamily/Winged helix DNA-binding domain"/>
    <property type="match status" value="1"/>
</dbReference>
<dbReference type="FunFam" id="1.10.10.10:FF:000128">
    <property type="entry name" value="DNA-binding protein RFX5 isoform X1"/>
    <property type="match status" value="1"/>
</dbReference>
<dbReference type="Gene3D" id="6.10.140.1290">
    <property type="match status" value="1"/>
</dbReference>
<reference evidence="7" key="1">
    <citation type="submission" date="2025-08" db="UniProtKB">
        <authorList>
            <consortium name="Ensembl"/>
        </authorList>
    </citation>
    <scope>IDENTIFICATION</scope>
</reference>
<dbReference type="Ensembl" id="ENSBOBT00000003812.1">
    <property type="protein sequence ID" value="ENSBOBP00000003717.1"/>
    <property type="gene ID" value="ENSBOBG00000002558.1"/>
</dbReference>
<dbReference type="AlphaFoldDB" id="A0A8C0EGW6"/>
<dbReference type="Pfam" id="PF02257">
    <property type="entry name" value="RFX_DNA_binding"/>
    <property type="match status" value="1"/>
</dbReference>